<organism evidence="1 2">
    <name type="scientific">Vararia minispora EC-137</name>
    <dbReference type="NCBI Taxonomy" id="1314806"/>
    <lineage>
        <taxon>Eukaryota</taxon>
        <taxon>Fungi</taxon>
        <taxon>Dikarya</taxon>
        <taxon>Basidiomycota</taxon>
        <taxon>Agaricomycotina</taxon>
        <taxon>Agaricomycetes</taxon>
        <taxon>Russulales</taxon>
        <taxon>Lachnocladiaceae</taxon>
        <taxon>Vararia</taxon>
    </lineage>
</organism>
<keyword evidence="2" id="KW-1185">Reference proteome</keyword>
<dbReference type="EMBL" id="MU273483">
    <property type="protein sequence ID" value="KAI0035542.1"/>
    <property type="molecule type" value="Genomic_DNA"/>
</dbReference>
<protein>
    <submittedName>
        <fullName evidence="1">Uncharacterized protein</fullName>
    </submittedName>
</protein>
<evidence type="ECO:0000313" key="1">
    <source>
        <dbReference type="EMBL" id="KAI0035542.1"/>
    </source>
</evidence>
<comment type="caution">
    <text evidence="1">The sequence shown here is derived from an EMBL/GenBank/DDBJ whole genome shotgun (WGS) entry which is preliminary data.</text>
</comment>
<gene>
    <name evidence="1" type="ORF">K488DRAFT_43140</name>
</gene>
<name>A0ACB8QVH9_9AGAM</name>
<accession>A0ACB8QVH9</accession>
<sequence>MSRLIIKNLPAYITTERLQQHFTQAKAPPGTITDVKVAHKRDGASRRFGFVGYKTTDEAANAQAWFDKTFIDSARVRVEVMDGAKDAPALLPNKRLRLDVQVEPCSSSTVSPSKKAEESTRVGDLKKSRKDVQFDTFMEVMQPKPRTGPAWANDEASRTKYAQSKKGKAPAQTEDILADDQLVEGLSDLEWMQRRMKQIVGTTGEEKAFMQDEERGTAPTMSASGGKDLSFTEPTDASRDAILQTGRLFVRNLAFSCTEEELRELFSVYGDISQIHIPIDPATKQSKGLAYVKFDQTSAALAAYEALDKRSFQGRLLHIIGAVDRKDKLVIESEGGKKNSLKSGRSAKRKAGAGKEFNWSMLYMNSDAVISSVADRMNISKSDILDPESSNAAVKLALAETHVIQETKTYLESQGVVLSSFAGRARSETIILIKNIPYGTSAGQLRDMFGTHGVLARVLVPPAGTMAVVEFVHVDEARSAFHALAYRRLGNSVIYLEKGPLGMFQEATPGEPAIIDGRNEKPVTVDDADDSEPDVSAGTTLFIKNLSFATTTERLLQVFGNLPSFSFAHVQTKPDPKHPGARLSMGYGFVGFKTADAAKHAIKSMQGHVLDGHALTVKLAGRGAEKKEKKEDRASTTKMIVKNLPFEATRKDVRELFGAHGQLKSARVPKRFDRRTRGFAFLEFVSRHEAENAYNALKHTHLLGRHLVLEWANDNDVDVEELRKRVGVELSGGSELPGRKRKLVLDNEDEEILDD</sequence>
<evidence type="ECO:0000313" key="2">
    <source>
        <dbReference type="Proteomes" id="UP000814128"/>
    </source>
</evidence>
<dbReference type="Proteomes" id="UP000814128">
    <property type="component" value="Unassembled WGS sequence"/>
</dbReference>
<reference evidence="1" key="1">
    <citation type="submission" date="2021-02" db="EMBL/GenBank/DDBJ databases">
        <authorList>
            <consortium name="DOE Joint Genome Institute"/>
            <person name="Ahrendt S."/>
            <person name="Looney B.P."/>
            <person name="Miyauchi S."/>
            <person name="Morin E."/>
            <person name="Drula E."/>
            <person name="Courty P.E."/>
            <person name="Chicoki N."/>
            <person name="Fauchery L."/>
            <person name="Kohler A."/>
            <person name="Kuo A."/>
            <person name="Labutti K."/>
            <person name="Pangilinan J."/>
            <person name="Lipzen A."/>
            <person name="Riley R."/>
            <person name="Andreopoulos W."/>
            <person name="He G."/>
            <person name="Johnson J."/>
            <person name="Barry K.W."/>
            <person name="Grigoriev I.V."/>
            <person name="Nagy L."/>
            <person name="Hibbett D."/>
            <person name="Henrissat B."/>
            <person name="Matheny P.B."/>
            <person name="Labbe J."/>
            <person name="Martin F."/>
        </authorList>
    </citation>
    <scope>NUCLEOTIDE SEQUENCE</scope>
    <source>
        <strain evidence="1">EC-137</strain>
    </source>
</reference>
<proteinExistence type="predicted"/>
<reference evidence="1" key="2">
    <citation type="journal article" date="2022" name="New Phytol.">
        <title>Evolutionary transition to the ectomycorrhizal habit in the genomes of a hyperdiverse lineage of mushroom-forming fungi.</title>
        <authorList>
            <person name="Looney B."/>
            <person name="Miyauchi S."/>
            <person name="Morin E."/>
            <person name="Drula E."/>
            <person name="Courty P.E."/>
            <person name="Kohler A."/>
            <person name="Kuo A."/>
            <person name="LaButti K."/>
            <person name="Pangilinan J."/>
            <person name="Lipzen A."/>
            <person name="Riley R."/>
            <person name="Andreopoulos W."/>
            <person name="He G."/>
            <person name="Johnson J."/>
            <person name="Nolan M."/>
            <person name="Tritt A."/>
            <person name="Barry K.W."/>
            <person name="Grigoriev I.V."/>
            <person name="Nagy L.G."/>
            <person name="Hibbett D."/>
            <person name="Henrissat B."/>
            <person name="Matheny P.B."/>
            <person name="Labbe J."/>
            <person name="Martin F.M."/>
        </authorList>
    </citation>
    <scope>NUCLEOTIDE SEQUENCE</scope>
    <source>
        <strain evidence="1">EC-137</strain>
    </source>
</reference>